<dbReference type="InterPro" id="IPR050168">
    <property type="entry name" value="AAA_ATPase_domain"/>
</dbReference>
<dbReference type="GO" id="GO:0016887">
    <property type="term" value="F:ATP hydrolysis activity"/>
    <property type="evidence" value="ECO:0007669"/>
    <property type="project" value="InterPro"/>
</dbReference>
<dbReference type="InterPro" id="IPR003960">
    <property type="entry name" value="ATPase_AAA_CS"/>
</dbReference>
<gene>
    <name evidence="5" type="ORF">PCHAJ_000249800</name>
</gene>
<dbReference type="CDD" id="cd19481">
    <property type="entry name" value="RecA-like_protease"/>
    <property type="match status" value="1"/>
</dbReference>
<dbReference type="SUPFAM" id="SSF52540">
    <property type="entry name" value="P-loop containing nucleoside triphosphate hydrolases"/>
    <property type="match status" value="2"/>
</dbReference>
<accession>A0A1C6XG00</accession>
<dbReference type="Pfam" id="PF17862">
    <property type="entry name" value="AAA_lid_3"/>
    <property type="match status" value="1"/>
</dbReference>
<keyword evidence="2" id="KW-0067">ATP-binding</keyword>
<reference evidence="5 6" key="1">
    <citation type="submission" date="2016-08" db="EMBL/GenBank/DDBJ databases">
        <authorList>
            <consortium name="Pathogen Informatics"/>
        </authorList>
    </citation>
    <scope>NUCLEOTIDE SEQUENCE [LARGE SCALE GENOMIC DNA]</scope>
    <source>
        <strain evidence="5 6">AJ</strain>
    </source>
</reference>
<evidence type="ECO:0000256" key="3">
    <source>
        <dbReference type="SAM" id="MobiDB-lite"/>
    </source>
</evidence>
<dbReference type="AlphaFoldDB" id="A0A1C6XG00"/>
<dbReference type="EMBL" id="LT608176">
    <property type="protein sequence ID" value="SCM02823.1"/>
    <property type="molecule type" value="Genomic_DNA"/>
</dbReference>
<evidence type="ECO:0000313" key="5">
    <source>
        <dbReference type="EMBL" id="SCM02823.1"/>
    </source>
</evidence>
<evidence type="ECO:0000256" key="1">
    <source>
        <dbReference type="ARBA" id="ARBA00022741"/>
    </source>
</evidence>
<organism evidence="5 6">
    <name type="scientific">Plasmodium chabaudi chabaudi</name>
    <dbReference type="NCBI Taxonomy" id="31271"/>
    <lineage>
        <taxon>Eukaryota</taxon>
        <taxon>Sar</taxon>
        <taxon>Alveolata</taxon>
        <taxon>Apicomplexa</taxon>
        <taxon>Aconoidasida</taxon>
        <taxon>Haemosporida</taxon>
        <taxon>Plasmodiidae</taxon>
        <taxon>Plasmodium</taxon>
        <taxon>Plasmodium (Vinckeia)</taxon>
    </lineage>
</organism>
<dbReference type="Gene3D" id="1.10.8.60">
    <property type="match status" value="3"/>
</dbReference>
<dbReference type="GO" id="GO:0005524">
    <property type="term" value="F:ATP binding"/>
    <property type="evidence" value="ECO:0007669"/>
    <property type="project" value="UniProtKB-KW"/>
</dbReference>
<dbReference type="PANTHER" id="PTHR23077">
    <property type="entry name" value="AAA-FAMILY ATPASE"/>
    <property type="match status" value="1"/>
</dbReference>
<dbReference type="SMART" id="SM00382">
    <property type="entry name" value="AAA"/>
    <property type="match status" value="2"/>
</dbReference>
<dbReference type="PROSITE" id="PS00674">
    <property type="entry name" value="AAA"/>
    <property type="match status" value="2"/>
</dbReference>
<evidence type="ECO:0000256" key="2">
    <source>
        <dbReference type="ARBA" id="ARBA00022840"/>
    </source>
</evidence>
<name>A0A1C6XG00_PLACU</name>
<dbReference type="InterPro" id="IPR003959">
    <property type="entry name" value="ATPase_AAA_core"/>
</dbReference>
<feature type="domain" description="AAA+ ATPase" evidence="4">
    <location>
        <begin position="691"/>
        <end position="827"/>
    </location>
</feature>
<dbReference type="PANTHER" id="PTHR23077:SF27">
    <property type="entry name" value="ATPASE FAMILY GENE 2 PROTEIN HOMOLOG A"/>
    <property type="match status" value="1"/>
</dbReference>
<sequence length="1044" mass="120796">MVKIKFVYYENAEENEDGEIASDFNVYCTNDIFKLLDVKKYDNAIIYHTNENKKDDNENFYVYCCFKGIDEINTKSNVDRNCIYTNKYVLKSLNIDIEHEHKKNEKNIFHLNINIIKSDSFVPIKELKLSINEIYNQVYDDLKDYCYSIDSNWNSNSMLENFWKNIKNKNFEKYINLSLLNTCLFPNNFLKISILGTCTFLSVSSLIIKKNNKNINFDTLLKQNAFQIPYVDQRTKIIIQKNDIEQENFQEHADKNIDVDPTILTNTDLFPKKKGLNKIGGYKKIKEDIYYYILLPLLYKNIYDQFNIDVNKGVLFHGPPGCGKTFLALAIKEELKILQKKINSIKKKSDLNAQQMEIQINDPKESKNKKNNPIDVANISTQIAKNDDIEFLIPDMEIFKSNDLIDNNNSGIKINELFLRCYKRYKEEKRCSIVFIDEIEILCEKRENSNINLYTTTLLNNMDGVRKNTHTILIGATNYINKLDLALRRSGRFDVEIEISLPNLKDRISILKKKLYNINHNINNKQIKKLADICQSFTCSDINSLINVSMYINLRENGVLSKNILNRSIGKKQLAIRKSKKISEEESQTTSTKILNTDNNAIDLIKGSEKKNSFNEHIDNSTENKCILKYEHITKGLKYVKPSGMKELYIDIPKTRIKDIGGYKIVKQCIKECLIYPKMYKKLYEKYNIQTPKGILLYGPPGCSKTLFAKAIASEINMNFISVKGPEIFSKYVGESEKTIRDIFKKARENSPCVIFFDEIDSIASNRNLNQNFVSNRVLCQLLNEIDGISIRADVIILGATNRPDLIDPAALRPGRFDRIIYVPLPNYKSRFYILKKTLKLYKISDADNNGNPLKVDNSIEPTQPEGSENLQNQNAKHYYEGNIDSFNSNNMNPMKAEMTKVIGNHNFTSKINNIEKENENEKYNSNDNNQKEPNPLTNKKKEKINNNSQLLELCYFLAKKTKKYSGAEIVNICREASICALRETLKIYNTEKKGKKIDQNALSTNSFVGLSKKHFIDVLETIKPQTSSKLIKFYKNYNEQKKS</sequence>
<dbReference type="Proteomes" id="UP000507163">
    <property type="component" value="Chromosome 10"/>
</dbReference>
<evidence type="ECO:0000259" key="4">
    <source>
        <dbReference type="SMART" id="SM00382"/>
    </source>
</evidence>
<feature type="region of interest" description="Disordered" evidence="3">
    <location>
        <begin position="919"/>
        <end position="944"/>
    </location>
</feature>
<dbReference type="CDD" id="cd19511">
    <property type="entry name" value="RecA-like_CDC48_r2-like"/>
    <property type="match status" value="1"/>
</dbReference>
<proteinExistence type="predicted"/>
<dbReference type="InterPro" id="IPR041569">
    <property type="entry name" value="AAA_lid_3"/>
</dbReference>
<protein>
    <submittedName>
        <fullName evidence="5">AAA family ATPase, putative</fullName>
    </submittedName>
</protein>
<dbReference type="InterPro" id="IPR027417">
    <property type="entry name" value="P-loop_NTPase"/>
</dbReference>
<dbReference type="InterPro" id="IPR003593">
    <property type="entry name" value="AAA+_ATPase"/>
</dbReference>
<feature type="domain" description="AAA+ ATPase" evidence="4">
    <location>
        <begin position="310"/>
        <end position="503"/>
    </location>
</feature>
<evidence type="ECO:0000313" key="6">
    <source>
        <dbReference type="Proteomes" id="UP000507163"/>
    </source>
</evidence>
<dbReference type="Gene3D" id="3.40.50.300">
    <property type="entry name" value="P-loop containing nucleotide triphosphate hydrolases"/>
    <property type="match status" value="2"/>
</dbReference>
<dbReference type="Pfam" id="PF00004">
    <property type="entry name" value="AAA"/>
    <property type="match status" value="2"/>
</dbReference>
<keyword evidence="1" id="KW-0547">Nucleotide-binding</keyword>
<dbReference type="FunFam" id="3.40.50.300:FF:001474">
    <property type="entry name" value="Putative AAA family ATPase"/>
    <property type="match status" value="1"/>
</dbReference>